<protein>
    <recommendedName>
        <fullName evidence="5">LRAT domain-containing protein</fullName>
    </recommendedName>
</protein>
<dbReference type="PANTHER" id="PTHR13943:SF37">
    <property type="entry name" value="PHOSPHOLIPASE A AND ACYLTRANSFERASE 1"/>
    <property type="match status" value="1"/>
</dbReference>
<keyword evidence="2" id="KW-0808">Transferase</keyword>
<keyword evidence="7" id="KW-1185">Reference proteome</keyword>
<reference evidence="6" key="3">
    <citation type="submission" date="2025-09" db="UniProtKB">
        <authorList>
            <consortium name="Ensembl"/>
        </authorList>
    </citation>
    <scope>IDENTIFICATION</scope>
</reference>
<reference evidence="6" key="1">
    <citation type="submission" date="2021-04" db="EMBL/GenBank/DDBJ databases">
        <authorList>
            <consortium name="Wellcome Sanger Institute Data Sharing"/>
        </authorList>
    </citation>
    <scope>NUCLEOTIDE SEQUENCE [LARGE SCALE GENOMIC DNA]</scope>
</reference>
<dbReference type="InterPro" id="IPR007053">
    <property type="entry name" value="LRAT_dom"/>
</dbReference>
<comment type="similarity">
    <text evidence="1">Belongs to the H-rev107 family.</text>
</comment>
<proteinExistence type="inferred from homology"/>
<evidence type="ECO:0000256" key="1">
    <source>
        <dbReference type="ARBA" id="ARBA00007824"/>
    </source>
</evidence>
<dbReference type="GO" id="GO:0070292">
    <property type="term" value="P:N-acylphosphatidylethanolamine metabolic process"/>
    <property type="evidence" value="ECO:0007669"/>
    <property type="project" value="TreeGrafter"/>
</dbReference>
<dbReference type="GO" id="GO:0005737">
    <property type="term" value="C:cytoplasm"/>
    <property type="evidence" value="ECO:0007669"/>
    <property type="project" value="TreeGrafter"/>
</dbReference>
<dbReference type="STRING" id="64144.ENSATEP00000036119"/>
<organism evidence="6 7">
    <name type="scientific">Anabas testudineus</name>
    <name type="common">Climbing perch</name>
    <name type="synonym">Anthias testudineus</name>
    <dbReference type="NCBI Taxonomy" id="64144"/>
    <lineage>
        <taxon>Eukaryota</taxon>
        <taxon>Metazoa</taxon>
        <taxon>Chordata</taxon>
        <taxon>Craniata</taxon>
        <taxon>Vertebrata</taxon>
        <taxon>Euteleostomi</taxon>
        <taxon>Actinopterygii</taxon>
        <taxon>Neopterygii</taxon>
        <taxon>Teleostei</taxon>
        <taxon>Neoteleostei</taxon>
        <taxon>Acanthomorphata</taxon>
        <taxon>Anabantaria</taxon>
        <taxon>Anabantiformes</taxon>
        <taxon>Anabantoidei</taxon>
        <taxon>Anabantidae</taxon>
        <taxon>Anabas</taxon>
    </lineage>
</organism>
<evidence type="ECO:0000313" key="6">
    <source>
        <dbReference type="Ensembl" id="ENSATEP00000036119.3"/>
    </source>
</evidence>
<evidence type="ECO:0000256" key="3">
    <source>
        <dbReference type="ARBA" id="ARBA00022801"/>
    </source>
</evidence>
<dbReference type="Proteomes" id="UP000265040">
    <property type="component" value="Chromosome 7"/>
</dbReference>
<dbReference type="PANTHER" id="PTHR13943">
    <property type="entry name" value="HRAS-LIKE SUPPRESSOR - RELATED"/>
    <property type="match status" value="1"/>
</dbReference>
<name>A0A3Q1JXC0_ANATE</name>
<dbReference type="PROSITE" id="PS51934">
    <property type="entry name" value="LRAT"/>
    <property type="match status" value="1"/>
</dbReference>
<keyword evidence="3" id="KW-0378">Hydrolase</keyword>
<accession>A0A3Q1JXC0</accession>
<dbReference type="Ensembl" id="ENSATET00000036635.3">
    <property type="protein sequence ID" value="ENSATEP00000036119.3"/>
    <property type="gene ID" value="ENSATEG00000024827.3"/>
</dbReference>
<sequence>MPEVDQIISTAKFGDLIEFSYPIGYSHWGVYADDGYVVHFAVAEGWSVINLLLGETMIRRVPLAEVNVPKGVHASISNNCHSFEPSAPEDMRLRCSALLGQVFQYHLLSFNCEHFATYVRYGKAICNQVLI</sequence>
<evidence type="ECO:0000313" key="7">
    <source>
        <dbReference type="Proteomes" id="UP000265040"/>
    </source>
</evidence>
<dbReference type="Pfam" id="PF04970">
    <property type="entry name" value="LRAT"/>
    <property type="match status" value="1"/>
</dbReference>
<dbReference type="InParanoid" id="A0A3Q1JXC0"/>
<dbReference type="AlphaFoldDB" id="A0A3Q1JXC0"/>
<dbReference type="Gene3D" id="3.90.1720.10">
    <property type="entry name" value="endopeptidase domain like (from Nostoc punctiforme)"/>
    <property type="match status" value="1"/>
</dbReference>
<feature type="domain" description="LRAT" evidence="5">
    <location>
        <begin position="17"/>
        <end position="128"/>
    </location>
</feature>
<dbReference type="GeneTree" id="ENSGT00940000162660"/>
<keyword evidence="4" id="KW-0443">Lipid metabolism</keyword>
<dbReference type="InterPro" id="IPR051496">
    <property type="entry name" value="H-rev107_PLA/AT"/>
</dbReference>
<reference evidence="6" key="2">
    <citation type="submission" date="2025-08" db="UniProtKB">
        <authorList>
            <consortium name="Ensembl"/>
        </authorList>
    </citation>
    <scope>IDENTIFICATION</scope>
</reference>
<evidence type="ECO:0000256" key="4">
    <source>
        <dbReference type="ARBA" id="ARBA00023098"/>
    </source>
</evidence>
<dbReference type="GO" id="GO:0004623">
    <property type="term" value="F:phospholipase A2 activity"/>
    <property type="evidence" value="ECO:0007669"/>
    <property type="project" value="TreeGrafter"/>
</dbReference>
<dbReference type="GO" id="GO:0008970">
    <property type="term" value="F:phospholipase A1 activity"/>
    <property type="evidence" value="ECO:0007669"/>
    <property type="project" value="TreeGrafter"/>
</dbReference>
<evidence type="ECO:0000259" key="5">
    <source>
        <dbReference type="PROSITE" id="PS51934"/>
    </source>
</evidence>
<evidence type="ECO:0000256" key="2">
    <source>
        <dbReference type="ARBA" id="ARBA00022679"/>
    </source>
</evidence>
<dbReference type="GO" id="GO:0016410">
    <property type="term" value="F:N-acyltransferase activity"/>
    <property type="evidence" value="ECO:0007669"/>
    <property type="project" value="TreeGrafter"/>
</dbReference>